<keyword evidence="1" id="KW-0614">Plasmid</keyword>
<keyword evidence="2" id="KW-1185">Reference proteome</keyword>
<name>A0A346Y5M5_9ACTN</name>
<dbReference type="RefSeq" id="WP_114594395.1">
    <property type="nucleotide sequence ID" value="NZ_CP031166.1"/>
</dbReference>
<protein>
    <submittedName>
        <fullName evidence="1">Uncharacterized protein</fullName>
    </submittedName>
</protein>
<proteinExistence type="predicted"/>
<dbReference type="Proteomes" id="UP000264006">
    <property type="component" value="Plasmid pEDY32-46I"/>
</dbReference>
<dbReference type="AlphaFoldDB" id="A0A346Y5M5"/>
<dbReference type="KEGG" id="euz:DVS28_b0002"/>
<reference evidence="1 2" key="1">
    <citation type="submission" date="2018-09" db="EMBL/GenBank/DDBJ databases">
        <title>Complete genome sequence of Euzebya sp. DY32-46 isolated from seawater of Pacific Ocean.</title>
        <authorList>
            <person name="Xu L."/>
            <person name="Wu Y.-H."/>
            <person name="Xu X.-W."/>
        </authorList>
    </citation>
    <scope>NUCLEOTIDE SEQUENCE [LARGE SCALE GENOMIC DNA]</scope>
    <source>
        <strain evidence="1 2">DY32-46</strain>
        <plasmid evidence="2">pedy32-46i</plasmid>
    </source>
</reference>
<evidence type="ECO:0000313" key="2">
    <source>
        <dbReference type="Proteomes" id="UP000264006"/>
    </source>
</evidence>
<gene>
    <name evidence="1" type="ORF">DVS28_b0002</name>
</gene>
<geneLocation type="plasmid" evidence="2">
    <name>pedy32-46i</name>
</geneLocation>
<dbReference type="EMBL" id="CP031166">
    <property type="protein sequence ID" value="AXV09772.1"/>
    <property type="molecule type" value="Genomic_DNA"/>
</dbReference>
<organism evidence="1 2">
    <name type="scientific">Euzebya pacifica</name>
    <dbReference type="NCBI Taxonomy" id="1608957"/>
    <lineage>
        <taxon>Bacteria</taxon>
        <taxon>Bacillati</taxon>
        <taxon>Actinomycetota</taxon>
        <taxon>Nitriliruptoria</taxon>
        <taxon>Euzebyales</taxon>
    </lineage>
</organism>
<accession>A0A346Y5M5</accession>
<evidence type="ECO:0000313" key="1">
    <source>
        <dbReference type="EMBL" id="AXV09772.1"/>
    </source>
</evidence>
<sequence>MTNPTISPLDRINAAMDDLIVALDQVCDAAGAGDHAAAVAIAAERAALHNLICAAAAHELDCDWAELDDPCTGSLHTEDPTTLIRLHGLLETSDGHPAAAQILRLAAHSLLEVLPHP</sequence>